<dbReference type="GO" id="GO:0005736">
    <property type="term" value="C:RNA polymerase I complex"/>
    <property type="evidence" value="ECO:0007669"/>
    <property type="project" value="TreeGrafter"/>
</dbReference>
<dbReference type="GO" id="GO:0006366">
    <property type="term" value="P:transcription by RNA polymerase II"/>
    <property type="evidence" value="ECO:0007669"/>
    <property type="project" value="TreeGrafter"/>
</dbReference>
<proteinExistence type="predicted"/>
<sequence>MPQPVKILKTYIYDIIDTKKEEEINPNDVDIDEQIIGDEDDGLNIIEDDDEDDEEEDEEDIINNDVEFDDDENKEKKILEKKTFNYLTKYERCFILGIRIQQIMNNSPIFINIQDLEIVNPFNIAYEELIQKKIPFKIKRKLPNGNVEIWDLNDLIIL</sequence>
<name>A0A381RHZ6_9ZZZZ</name>
<accession>A0A381RHZ6</accession>
<dbReference type="PANTHER" id="PTHR47227:SF3">
    <property type="entry name" value="RNA POLYMERASE SUBUNIT, PUTATIVE-RELATED"/>
    <property type="match status" value="1"/>
</dbReference>
<keyword evidence="2" id="KW-0804">Transcription</keyword>
<dbReference type="GO" id="GO:0042797">
    <property type="term" value="P:tRNA transcription by RNA polymerase III"/>
    <property type="evidence" value="ECO:0007669"/>
    <property type="project" value="TreeGrafter"/>
</dbReference>
<feature type="region of interest" description="Disordered" evidence="3">
    <location>
        <begin position="39"/>
        <end position="61"/>
    </location>
</feature>
<evidence type="ECO:0000256" key="2">
    <source>
        <dbReference type="ARBA" id="ARBA00023163"/>
    </source>
</evidence>
<keyword evidence="1" id="KW-0240">DNA-directed RNA polymerase</keyword>
<dbReference type="EMBL" id="UINC01001943">
    <property type="protein sequence ID" value="SUZ91031.1"/>
    <property type="molecule type" value="Genomic_DNA"/>
</dbReference>
<dbReference type="InterPro" id="IPR036161">
    <property type="entry name" value="RPB6/omega-like_sf"/>
</dbReference>
<dbReference type="GO" id="GO:0003677">
    <property type="term" value="F:DNA binding"/>
    <property type="evidence" value="ECO:0007669"/>
    <property type="project" value="InterPro"/>
</dbReference>
<gene>
    <name evidence="4" type="ORF">METZ01_LOCUS43885</name>
</gene>
<evidence type="ECO:0000313" key="4">
    <source>
        <dbReference type="EMBL" id="SUZ91031.1"/>
    </source>
</evidence>
<dbReference type="GO" id="GO:0003899">
    <property type="term" value="F:DNA-directed RNA polymerase activity"/>
    <property type="evidence" value="ECO:0007669"/>
    <property type="project" value="InterPro"/>
</dbReference>
<dbReference type="PIRSF" id="PIRSF000778">
    <property type="entry name" value="RpoK/RPB6"/>
    <property type="match status" value="1"/>
</dbReference>
<dbReference type="SUPFAM" id="SSF63562">
    <property type="entry name" value="RPB6/omega subunit-like"/>
    <property type="match status" value="1"/>
</dbReference>
<reference evidence="4" key="1">
    <citation type="submission" date="2018-05" db="EMBL/GenBank/DDBJ databases">
        <authorList>
            <person name="Lanie J.A."/>
            <person name="Ng W.-L."/>
            <person name="Kazmierczak K.M."/>
            <person name="Andrzejewski T.M."/>
            <person name="Davidsen T.M."/>
            <person name="Wayne K.J."/>
            <person name="Tettelin H."/>
            <person name="Glass J.I."/>
            <person name="Rusch D."/>
            <person name="Podicherti R."/>
            <person name="Tsui H.-C.T."/>
            <person name="Winkler M.E."/>
        </authorList>
    </citation>
    <scope>NUCLEOTIDE SEQUENCE</scope>
</reference>
<dbReference type="InterPro" id="IPR006111">
    <property type="entry name" value="Rpo6/Rpb6"/>
</dbReference>
<evidence type="ECO:0000256" key="3">
    <source>
        <dbReference type="SAM" id="MobiDB-lite"/>
    </source>
</evidence>
<dbReference type="GO" id="GO:0006360">
    <property type="term" value="P:transcription by RNA polymerase I"/>
    <property type="evidence" value="ECO:0007669"/>
    <property type="project" value="TreeGrafter"/>
</dbReference>
<dbReference type="Gene3D" id="3.90.940.10">
    <property type="match status" value="1"/>
</dbReference>
<dbReference type="GO" id="GO:0005666">
    <property type="term" value="C:RNA polymerase III complex"/>
    <property type="evidence" value="ECO:0007669"/>
    <property type="project" value="TreeGrafter"/>
</dbReference>
<dbReference type="AlphaFoldDB" id="A0A381RHZ6"/>
<dbReference type="GO" id="GO:0005665">
    <property type="term" value="C:RNA polymerase II, core complex"/>
    <property type="evidence" value="ECO:0007669"/>
    <property type="project" value="TreeGrafter"/>
</dbReference>
<dbReference type="PANTHER" id="PTHR47227">
    <property type="entry name" value="DNA-DIRECTED RNA POLYMERASE SUBUNIT K"/>
    <property type="match status" value="1"/>
</dbReference>
<organism evidence="4">
    <name type="scientific">marine metagenome</name>
    <dbReference type="NCBI Taxonomy" id="408172"/>
    <lineage>
        <taxon>unclassified sequences</taxon>
        <taxon>metagenomes</taxon>
        <taxon>ecological metagenomes</taxon>
    </lineage>
</organism>
<protein>
    <submittedName>
        <fullName evidence="4">Uncharacterized protein</fullName>
    </submittedName>
</protein>
<evidence type="ECO:0000256" key="1">
    <source>
        <dbReference type="ARBA" id="ARBA00022478"/>
    </source>
</evidence>